<evidence type="ECO:0000256" key="4">
    <source>
        <dbReference type="ARBA" id="ARBA00022692"/>
    </source>
</evidence>
<evidence type="ECO:0000256" key="2">
    <source>
        <dbReference type="ARBA" id="ARBA00007296"/>
    </source>
</evidence>
<evidence type="ECO:0000256" key="5">
    <source>
        <dbReference type="ARBA" id="ARBA00022989"/>
    </source>
</evidence>
<gene>
    <name evidence="11" type="ORF">G7Y89_g920</name>
</gene>
<dbReference type="SUPFAM" id="SSF81333">
    <property type="entry name" value="F1F0 ATP synthase subunit C"/>
    <property type="match status" value="1"/>
</dbReference>
<keyword evidence="5 9" id="KW-1133">Transmembrane helix</keyword>
<keyword evidence="12" id="KW-1185">Reference proteome</keyword>
<organism evidence="11 12">
    <name type="scientific">Cudoniella acicularis</name>
    <dbReference type="NCBI Taxonomy" id="354080"/>
    <lineage>
        <taxon>Eukaryota</taxon>
        <taxon>Fungi</taxon>
        <taxon>Dikarya</taxon>
        <taxon>Ascomycota</taxon>
        <taxon>Pezizomycotina</taxon>
        <taxon>Leotiomycetes</taxon>
        <taxon>Helotiales</taxon>
        <taxon>Tricladiaceae</taxon>
        <taxon>Cudoniella</taxon>
    </lineage>
</organism>
<reference evidence="11 12" key="1">
    <citation type="submission" date="2020-03" db="EMBL/GenBank/DDBJ databases">
        <title>Draft Genome Sequence of Cudoniella acicularis.</title>
        <authorList>
            <person name="Buettner E."/>
            <person name="Kellner H."/>
        </authorList>
    </citation>
    <scope>NUCLEOTIDE SEQUENCE [LARGE SCALE GENOMIC DNA]</scope>
    <source>
        <strain evidence="11 12">DSM 108380</strain>
    </source>
</reference>
<evidence type="ECO:0000259" key="10">
    <source>
        <dbReference type="Pfam" id="PF00137"/>
    </source>
</evidence>
<comment type="subcellular location">
    <subcellularLocation>
        <location evidence="1">Membrane</location>
        <topology evidence="1">Multi-pass membrane protein</topology>
    </subcellularLocation>
</comment>
<dbReference type="PANTHER" id="PTHR10263">
    <property type="entry name" value="V-TYPE PROTON ATPASE PROTEOLIPID SUBUNIT"/>
    <property type="match status" value="1"/>
</dbReference>
<dbReference type="Gene3D" id="1.20.120.610">
    <property type="entry name" value="lithium bound rotor ring of v- atpase"/>
    <property type="match status" value="1"/>
</dbReference>
<evidence type="ECO:0000256" key="6">
    <source>
        <dbReference type="ARBA" id="ARBA00023065"/>
    </source>
</evidence>
<feature type="transmembrane region" description="Helical" evidence="9">
    <location>
        <begin position="117"/>
        <end position="138"/>
    </location>
</feature>
<dbReference type="NCBIfam" id="TIGR01100">
    <property type="entry name" value="V_ATP_synt_C"/>
    <property type="match status" value="1"/>
</dbReference>
<keyword evidence="4 9" id="KW-0812">Transmembrane</keyword>
<evidence type="ECO:0000313" key="12">
    <source>
        <dbReference type="Proteomes" id="UP000566819"/>
    </source>
</evidence>
<evidence type="ECO:0000256" key="7">
    <source>
        <dbReference type="ARBA" id="ARBA00023136"/>
    </source>
</evidence>
<keyword evidence="7 9" id="KW-0472">Membrane</keyword>
<evidence type="ECO:0000256" key="3">
    <source>
        <dbReference type="ARBA" id="ARBA00022448"/>
    </source>
</evidence>
<proteinExistence type="inferred from homology"/>
<dbReference type="GO" id="GO:0033179">
    <property type="term" value="C:proton-transporting V-type ATPase, V0 domain"/>
    <property type="evidence" value="ECO:0007669"/>
    <property type="project" value="InterPro"/>
</dbReference>
<comment type="caution">
    <text evidence="11">The sequence shown here is derived from an EMBL/GenBank/DDBJ whole genome shotgun (WGS) entry which is preliminary data.</text>
</comment>
<dbReference type="AlphaFoldDB" id="A0A8H4W7H3"/>
<protein>
    <recommendedName>
        <fullName evidence="10">V-ATPase proteolipid subunit C-like domain-containing protein</fullName>
    </recommendedName>
</protein>
<evidence type="ECO:0000256" key="9">
    <source>
        <dbReference type="SAM" id="Phobius"/>
    </source>
</evidence>
<dbReference type="InterPro" id="IPR035921">
    <property type="entry name" value="F/V-ATP_Csub_sf"/>
</dbReference>
<dbReference type="Pfam" id="PF00137">
    <property type="entry name" value="ATP-synt_C"/>
    <property type="match status" value="1"/>
</dbReference>
<name>A0A8H4W7H3_9HELO</name>
<keyword evidence="6" id="KW-0406">Ion transport</keyword>
<dbReference type="OrthoDB" id="10025998at2759"/>
<accession>A0A8H4W7H3</accession>
<dbReference type="Proteomes" id="UP000566819">
    <property type="component" value="Unassembled WGS sequence"/>
</dbReference>
<dbReference type="EMBL" id="JAAMPI010000033">
    <property type="protein sequence ID" value="KAF4637168.1"/>
    <property type="molecule type" value="Genomic_DNA"/>
</dbReference>
<dbReference type="CDD" id="cd18176">
    <property type="entry name" value="ATP-synt_Vo_c_ATP6C_rpt2"/>
    <property type="match status" value="1"/>
</dbReference>
<dbReference type="InterPro" id="IPR011555">
    <property type="entry name" value="ATPase_proteolipid_su_C_euk"/>
</dbReference>
<feature type="transmembrane region" description="Helical" evidence="9">
    <location>
        <begin position="150"/>
        <end position="171"/>
    </location>
</feature>
<feature type="region of interest" description="Disordered" evidence="8">
    <location>
        <begin position="202"/>
        <end position="225"/>
    </location>
</feature>
<dbReference type="InterPro" id="IPR002379">
    <property type="entry name" value="ATPase_proteolipid_c-like_dom"/>
</dbReference>
<dbReference type="CDD" id="cd18175">
    <property type="entry name" value="ATP-synt_Vo_c_ATP6C_rpt1"/>
    <property type="match status" value="1"/>
</dbReference>
<evidence type="ECO:0000313" key="11">
    <source>
        <dbReference type="EMBL" id="KAF4637168.1"/>
    </source>
</evidence>
<evidence type="ECO:0000256" key="8">
    <source>
        <dbReference type="SAM" id="MobiDB-lite"/>
    </source>
</evidence>
<keyword evidence="3" id="KW-0813">Transport</keyword>
<feature type="transmembrane region" description="Helical" evidence="9">
    <location>
        <begin position="84"/>
        <end position="105"/>
    </location>
</feature>
<evidence type="ECO:0000256" key="1">
    <source>
        <dbReference type="ARBA" id="ARBA00004141"/>
    </source>
</evidence>
<dbReference type="GO" id="GO:0046961">
    <property type="term" value="F:proton-transporting ATPase activity, rotational mechanism"/>
    <property type="evidence" value="ECO:0007669"/>
    <property type="project" value="InterPro"/>
</dbReference>
<feature type="domain" description="V-ATPase proteolipid subunit C-like" evidence="10">
    <location>
        <begin position="117"/>
        <end position="166"/>
    </location>
</feature>
<feature type="transmembrane region" description="Helical" evidence="9">
    <location>
        <begin position="12"/>
        <end position="40"/>
    </location>
</feature>
<comment type="similarity">
    <text evidence="2">Belongs to the V-ATPase proteolipid subunit family.</text>
</comment>
<sequence length="645" mass="72480">MEPIEWIEQGRCPVYASFFGAMGCSMAVVLSVMGAAYGIAKSGVGVSAVSVLHPETMTRSSTLFPPFFPFTLANIFKPDMMPPILAGILSIYGLVTGVMITNNLHERSALHTNFMQLAAGLSCGLCCLSAGFCIGIVGDAGVRGNAQQPRLYVGMMLMLIFAEVLGESLLLGAEMFIGKPGLNVVNASGSVRLPNMAELESKKDSRLRSPAEPTCLEVDSTPPSASSSKLQPIDVLDNYIIFNNLCSHLDIAGLLALKRVTKRWTSHLSTYLKNRWNINKKLKRFVQNPQRLRSELARHDAVISGSFVLQLLDSVVWEESDLDIYVEDTQDAFASLEIRNLLTQKEGYEFKSRSGTLEFMNSNRYPVGDILKTDTLLRKWREGSEEKVTKVQIISTKIPAPLAIIGDFYTSALINFITWNKIYSIFPDSTFLDHETLRLRNAGDEETELIAKYAERGWQTKLELREAGTLPARCIQNISNRRLGDSNSWIIALDTEGITNSPTPDAVIDYSWFKISPVSKYGSLEFNESKRYHIKTNLTGSCVLRYRYSFPPTGWNWCWANQMRKLNELTRAEIEKMPAEDRPAWFANAGPRFEFYGYNSRINKPPTWLYYDEKITMWYEWEKKKIAEASQKASPVREVSSLALA</sequence>